<gene>
    <name evidence="1" type="ORF">LPB144_05920</name>
</gene>
<name>A0A1L3J4B3_9FLAO</name>
<dbReference type="Proteomes" id="UP000182510">
    <property type="component" value="Chromosome"/>
</dbReference>
<dbReference type="Pfam" id="PF20113">
    <property type="entry name" value="DUF6503"/>
    <property type="match status" value="1"/>
</dbReference>
<dbReference type="KEGG" id="grl:LPB144_05920"/>
<protein>
    <submittedName>
        <fullName evidence="1">Deoxyribose-phosphate aldolase</fullName>
    </submittedName>
</protein>
<accession>A0A1L3J4B3</accession>
<dbReference type="AlphaFoldDB" id="A0A1L3J4B3"/>
<keyword evidence="2" id="KW-1185">Reference proteome</keyword>
<dbReference type="RefSeq" id="WP_072552625.1">
    <property type="nucleotide sequence ID" value="NZ_CP018153.1"/>
</dbReference>
<sequence length="248" mass="28400">MRYLFTVIIAFFLLSCGEEQQEITAGKVVDNAIANAGGEKYKKAEIEFIFRKHQYKSTRNGGEFKLERITSDTTGKITHDILDNEGLRRYVNDSATTLPDSLVAPIGNSINSVHYFVQLPFGLNAEAANKKLIGKDSIAGKEYYEVMVTFSEDGGGTDHEDEYMYWIDTKDFQVDYLAYNFVVNKGGIRFRKAFNPRRVEGIRFVDYENYKYSNLDTPLHKLDSLFQKGELEYLSTIRTEDVKVKIND</sequence>
<proteinExistence type="predicted"/>
<evidence type="ECO:0000313" key="1">
    <source>
        <dbReference type="EMBL" id="APG59977.1"/>
    </source>
</evidence>
<dbReference type="PROSITE" id="PS51257">
    <property type="entry name" value="PROKAR_LIPOPROTEIN"/>
    <property type="match status" value="1"/>
</dbReference>
<evidence type="ECO:0000313" key="2">
    <source>
        <dbReference type="Proteomes" id="UP000182510"/>
    </source>
</evidence>
<organism evidence="1 2">
    <name type="scientific">Christiangramia salexigens</name>
    <dbReference type="NCBI Taxonomy" id="1913577"/>
    <lineage>
        <taxon>Bacteria</taxon>
        <taxon>Pseudomonadati</taxon>
        <taxon>Bacteroidota</taxon>
        <taxon>Flavobacteriia</taxon>
        <taxon>Flavobacteriales</taxon>
        <taxon>Flavobacteriaceae</taxon>
        <taxon>Christiangramia</taxon>
    </lineage>
</organism>
<dbReference type="OrthoDB" id="982433at2"/>
<dbReference type="EMBL" id="CP018153">
    <property type="protein sequence ID" value="APG59977.1"/>
    <property type="molecule type" value="Genomic_DNA"/>
</dbReference>
<dbReference type="InterPro" id="IPR045444">
    <property type="entry name" value="DUF6503"/>
</dbReference>
<dbReference type="STRING" id="1913577.LPB144_05920"/>
<reference evidence="1 2" key="1">
    <citation type="submission" date="2016-11" db="EMBL/GenBank/DDBJ databases">
        <title>Gramella sp. LPB0144 isolated from marine environment.</title>
        <authorList>
            <person name="Kim E."/>
            <person name="Yi H."/>
        </authorList>
    </citation>
    <scope>NUCLEOTIDE SEQUENCE [LARGE SCALE GENOMIC DNA]</scope>
    <source>
        <strain evidence="1 2">LPB0144</strain>
    </source>
</reference>